<proteinExistence type="predicted"/>
<feature type="domain" description="Arc-like DNA binding" evidence="1">
    <location>
        <begin position="1"/>
        <end position="33"/>
    </location>
</feature>
<name>A0ABN4R5B2_9BORD</name>
<sequence>MPKDLHVKLSHSADATSKSMNAEIIARLEGSFSAALGASDEIVALLARLQHELAEAKYREHLHVVERSELVRDVQDFVWGAENEDLTDRLEDIHGFETMRKLAEGDVYAQSYLEELARDRETELSRTKNAMEEALSRLRNQELRFGAIGKGDERPAKK</sequence>
<dbReference type="SUPFAM" id="SSF47598">
    <property type="entry name" value="Ribbon-helix-helix"/>
    <property type="match status" value="1"/>
</dbReference>
<gene>
    <name evidence="2" type="ORF">BAU06_09225</name>
</gene>
<organism evidence="2 3">
    <name type="scientific">Bordetella bronchialis</name>
    <dbReference type="NCBI Taxonomy" id="463025"/>
    <lineage>
        <taxon>Bacteria</taxon>
        <taxon>Pseudomonadati</taxon>
        <taxon>Pseudomonadota</taxon>
        <taxon>Betaproteobacteria</taxon>
        <taxon>Burkholderiales</taxon>
        <taxon>Alcaligenaceae</taxon>
        <taxon>Bordetella</taxon>
    </lineage>
</organism>
<dbReference type="InterPro" id="IPR013321">
    <property type="entry name" value="Arc_rbn_hlx_hlx"/>
</dbReference>
<evidence type="ECO:0000313" key="2">
    <source>
        <dbReference type="EMBL" id="ANN66451.1"/>
    </source>
</evidence>
<dbReference type="Proteomes" id="UP000091897">
    <property type="component" value="Chromosome"/>
</dbReference>
<dbReference type="InterPro" id="IPR010985">
    <property type="entry name" value="Ribbon_hlx_hlx"/>
</dbReference>
<dbReference type="Gene3D" id="1.10.1220.10">
    <property type="entry name" value="Met repressor-like"/>
    <property type="match status" value="1"/>
</dbReference>
<dbReference type="EMBL" id="CP016170">
    <property type="protein sequence ID" value="ANN66451.1"/>
    <property type="molecule type" value="Genomic_DNA"/>
</dbReference>
<evidence type="ECO:0000313" key="3">
    <source>
        <dbReference type="Proteomes" id="UP000091897"/>
    </source>
</evidence>
<protein>
    <recommendedName>
        <fullName evidence="1">Arc-like DNA binding domain-containing protein</fullName>
    </recommendedName>
</protein>
<keyword evidence="3" id="KW-1185">Reference proteome</keyword>
<dbReference type="InterPro" id="IPR005569">
    <property type="entry name" value="Arc_DNA-bd_dom"/>
</dbReference>
<evidence type="ECO:0000259" key="1">
    <source>
        <dbReference type="Pfam" id="PF03869"/>
    </source>
</evidence>
<accession>A0ABN4R5B2</accession>
<dbReference type="Pfam" id="PF03869">
    <property type="entry name" value="Arc"/>
    <property type="match status" value="1"/>
</dbReference>
<reference evidence="2 3" key="1">
    <citation type="submission" date="2016-06" db="EMBL/GenBank/DDBJ databases">
        <title>Complete genome sequences of Bordetella bronchialis and Bordetella flabilis.</title>
        <authorList>
            <person name="LiPuma J.J."/>
            <person name="Spilker T."/>
        </authorList>
    </citation>
    <scope>NUCLEOTIDE SEQUENCE [LARGE SCALE GENOMIC DNA]</scope>
    <source>
        <strain evidence="2 3">AU3182</strain>
    </source>
</reference>